<protein>
    <submittedName>
        <fullName evidence="6">DM2 domain-containing protein</fullName>
    </submittedName>
    <submittedName>
        <fullName evidence="5">SWIB domain-containing protein</fullName>
    </submittedName>
</protein>
<feature type="domain" description="DEK-C" evidence="3">
    <location>
        <begin position="6"/>
        <end position="61"/>
    </location>
</feature>
<feature type="compositionally biased region" description="Basic and acidic residues" evidence="1">
    <location>
        <begin position="444"/>
        <end position="462"/>
    </location>
</feature>
<organism evidence="5">
    <name type="scientific">Strongyloides stercoralis</name>
    <name type="common">Threadworm</name>
    <dbReference type="NCBI Taxonomy" id="6248"/>
    <lineage>
        <taxon>Eukaryota</taxon>
        <taxon>Metazoa</taxon>
        <taxon>Ecdysozoa</taxon>
        <taxon>Nematoda</taxon>
        <taxon>Chromadorea</taxon>
        <taxon>Rhabditida</taxon>
        <taxon>Tylenchina</taxon>
        <taxon>Panagrolaimomorpha</taxon>
        <taxon>Strongyloidoidea</taxon>
        <taxon>Strongyloididae</taxon>
        <taxon>Strongyloides</taxon>
    </lineage>
</organism>
<feature type="compositionally biased region" description="Low complexity" evidence="1">
    <location>
        <begin position="101"/>
        <end position="110"/>
    </location>
</feature>
<dbReference type="InterPro" id="IPR014876">
    <property type="entry name" value="DEK_C"/>
</dbReference>
<feature type="compositionally biased region" description="Acidic residues" evidence="1">
    <location>
        <begin position="476"/>
        <end position="486"/>
    </location>
</feature>
<dbReference type="PROSITE" id="PS51925">
    <property type="entry name" value="SWIB_MDM2"/>
    <property type="match status" value="2"/>
</dbReference>
<feature type="domain" description="DM2" evidence="2">
    <location>
        <begin position="326"/>
        <end position="403"/>
    </location>
</feature>
<evidence type="ECO:0000256" key="1">
    <source>
        <dbReference type="SAM" id="MobiDB-lite"/>
    </source>
</evidence>
<feature type="domain" description="DM2" evidence="2">
    <location>
        <begin position="194"/>
        <end position="271"/>
    </location>
</feature>
<accession>A0A913HDK1</accession>
<dbReference type="PANTHER" id="PTHR13844">
    <property type="entry name" value="SWI/SNF-RELATED MATRIX-ASSOCIATED ACTIN-DEPENDENT REGULATOR OF CHROMATIN SUBFAMILY D"/>
    <property type="match status" value="1"/>
</dbReference>
<evidence type="ECO:0000313" key="4">
    <source>
        <dbReference type="Proteomes" id="UP000035681"/>
    </source>
</evidence>
<dbReference type="InterPro" id="IPR019835">
    <property type="entry name" value="SWIB_domain"/>
</dbReference>
<dbReference type="AlphaFoldDB" id="A0A913HDK1"/>
<dbReference type="SMART" id="SM00151">
    <property type="entry name" value="SWIB"/>
    <property type="match status" value="2"/>
</dbReference>
<dbReference type="WBParaSite" id="SSTP_0000118300.1">
    <property type="protein sequence ID" value="SSTP_0000118300.1"/>
    <property type="gene ID" value="SSTP_0000118300"/>
</dbReference>
<proteinExistence type="predicted"/>
<name>A0A913HDK1_STRER</name>
<dbReference type="WBParaSite" id="TCONS_00008596.p1">
    <property type="protein sequence ID" value="TCONS_00008596.p1"/>
    <property type="gene ID" value="XLOC_006525"/>
</dbReference>
<feature type="compositionally biased region" description="Polar residues" evidence="1">
    <location>
        <begin position="433"/>
        <end position="443"/>
    </location>
</feature>
<feature type="region of interest" description="Disordered" evidence="1">
    <location>
        <begin position="93"/>
        <end position="150"/>
    </location>
</feature>
<feature type="region of interest" description="Disordered" evidence="1">
    <location>
        <begin position="298"/>
        <end position="323"/>
    </location>
</feature>
<dbReference type="InterPro" id="IPR036885">
    <property type="entry name" value="SWIB_MDM2_dom_sf"/>
</dbReference>
<dbReference type="InterPro" id="IPR003121">
    <property type="entry name" value="SWIB_MDM2_domain"/>
</dbReference>
<sequence length="506" mass="57969">MSGEPPISNLEICNFINKLIERNGLDLLTSSFIRKQLKEKYKFNFDPFKKLIDSLISGVIQKRQEKENEDDPHTYDSTDEEIDFSDIAEKYSIKNEDKKMSPSSKSFESSESSDDDGPVDREYVKKKSKSSKSRSSVTNSIESDNDVFDGNDMASAIKRRRAAANFKKSVINNKSKTSSSSSSTTTRRYAASSGFTKIMMVSDELFAITTKKYMRRSDVVKYMWDYFKSKGLIDPNNKKMVLCDDKLKALTGVNTFQAFGMMKYIKNHLKDADDLDEETRSIILKDLGVEDVKIEKPDKSVSKKKGKSITNDKSGASKVPKKGKSSFSRFCVLSDELSNLTGQRYMTRSDVVKFMWDYFKGNNLMDPKDKRMVIINDQLRPIFPQKRIQAFVMMKSLKNHIKDPNLLGPEHMEAITALHNELEEKRKKDEELNFNNSIKSEQSYNHEENKKEEDKPVEEKRRPNVFSVGSGYQSADSDDEEDDDDPYGSSSIPFKVSKIEENKSVW</sequence>
<evidence type="ECO:0000259" key="2">
    <source>
        <dbReference type="PROSITE" id="PS51925"/>
    </source>
</evidence>
<feature type="region of interest" description="Disordered" evidence="1">
    <location>
        <begin position="62"/>
        <end position="81"/>
    </location>
</feature>
<dbReference type="Pfam" id="PF02201">
    <property type="entry name" value="SWIB"/>
    <property type="match status" value="2"/>
</dbReference>
<evidence type="ECO:0000313" key="6">
    <source>
        <dbReference type="WBParaSite" id="TCONS_00008596.p1"/>
    </source>
</evidence>
<feature type="region of interest" description="Disordered" evidence="1">
    <location>
        <begin position="425"/>
        <end position="494"/>
    </location>
</feature>
<dbReference type="PROSITE" id="PS51998">
    <property type="entry name" value="DEK_C"/>
    <property type="match status" value="1"/>
</dbReference>
<dbReference type="CDD" id="cd10567">
    <property type="entry name" value="SWIB-MDM2_like"/>
    <property type="match status" value="2"/>
</dbReference>
<keyword evidence="4" id="KW-1185">Reference proteome</keyword>
<dbReference type="Gene3D" id="1.10.245.10">
    <property type="entry name" value="SWIB/MDM2 domain"/>
    <property type="match status" value="2"/>
</dbReference>
<dbReference type="Proteomes" id="UP000035681">
    <property type="component" value="Unplaced"/>
</dbReference>
<evidence type="ECO:0000313" key="5">
    <source>
        <dbReference type="WBParaSite" id="SSTP_0000118300.1"/>
    </source>
</evidence>
<dbReference type="SUPFAM" id="SSF47592">
    <property type="entry name" value="SWIB/MDM2 domain"/>
    <property type="match status" value="2"/>
</dbReference>
<reference evidence="5" key="1">
    <citation type="submission" date="2022-10" db="UniProtKB">
        <authorList>
            <consortium name="WormBaseParasite"/>
        </authorList>
    </citation>
    <scope>IDENTIFICATION</scope>
</reference>
<evidence type="ECO:0000259" key="3">
    <source>
        <dbReference type="PROSITE" id="PS51998"/>
    </source>
</evidence>
<feature type="compositionally biased region" description="Basic and acidic residues" evidence="1">
    <location>
        <begin position="62"/>
        <end position="76"/>
    </location>
</feature>